<dbReference type="InterPro" id="IPR010664">
    <property type="entry name" value="LipoPS_assembly_LptC-rel"/>
</dbReference>
<evidence type="ECO:0000313" key="2">
    <source>
        <dbReference type="EMBL" id="APG89726.1"/>
    </source>
</evidence>
<dbReference type="Proteomes" id="UP000182306">
    <property type="component" value="Chromosome"/>
</dbReference>
<accession>A0A1L3LI40</accession>
<dbReference type="EMBL" id="CP013107">
    <property type="protein sequence ID" value="APG89726.1"/>
    <property type="molecule type" value="Genomic_DNA"/>
</dbReference>
<proteinExistence type="predicted"/>
<protein>
    <recommendedName>
        <fullName evidence="4">Lipopolysaccharide export system protein LptC</fullName>
    </recommendedName>
</protein>
<reference evidence="2 3" key="1">
    <citation type="submission" date="2015-10" db="EMBL/GenBank/DDBJ databases">
        <title>Genomic differences between typical nodule nitrogen-fixing rhizobial strains and those coming from bean seeds.</title>
        <authorList>
            <person name="Peralta H."/>
            <person name="Aguilar-Vera A."/>
            <person name="Diaz R."/>
            <person name="Mora Y."/>
            <person name="Martinez-Batallar G."/>
            <person name="Salazar E."/>
            <person name="Vargas-Lagunas C."/>
            <person name="Encarnacion S."/>
            <person name="Girard L."/>
            <person name="Mora J."/>
        </authorList>
    </citation>
    <scope>NUCLEOTIDE SEQUENCE [LARGE SCALE GENOMIC DNA]</scope>
    <source>
        <strain evidence="2 3">CFNEI 73</strain>
    </source>
</reference>
<feature type="transmembrane region" description="Helical" evidence="1">
    <location>
        <begin position="54"/>
        <end position="77"/>
    </location>
</feature>
<evidence type="ECO:0000256" key="1">
    <source>
        <dbReference type="SAM" id="Phobius"/>
    </source>
</evidence>
<gene>
    <name evidence="2" type="ORF">SAMCFNEI73_Ch0394</name>
</gene>
<name>A0A1L3LI40_9HYPH</name>
<organism evidence="2 3">
    <name type="scientific">Sinorhizobium americanum</name>
    <dbReference type="NCBI Taxonomy" id="194963"/>
    <lineage>
        <taxon>Bacteria</taxon>
        <taxon>Pseudomonadati</taxon>
        <taxon>Pseudomonadota</taxon>
        <taxon>Alphaproteobacteria</taxon>
        <taxon>Hyphomicrobiales</taxon>
        <taxon>Rhizobiaceae</taxon>
        <taxon>Sinorhizobium/Ensifer group</taxon>
        <taxon>Sinorhizobium</taxon>
    </lineage>
</organism>
<dbReference type="STRING" id="194963.SAMCFNEI73_Ch0394"/>
<dbReference type="Pfam" id="PF06835">
    <property type="entry name" value="LptC"/>
    <property type="match status" value="1"/>
</dbReference>
<dbReference type="AlphaFoldDB" id="A0A1L3LI40"/>
<keyword evidence="3" id="KW-1185">Reference proteome</keyword>
<evidence type="ECO:0008006" key="4">
    <source>
        <dbReference type="Google" id="ProtNLM"/>
    </source>
</evidence>
<evidence type="ECO:0000313" key="3">
    <source>
        <dbReference type="Proteomes" id="UP000182306"/>
    </source>
</evidence>
<keyword evidence="1" id="KW-1133">Transmembrane helix</keyword>
<keyword evidence="1" id="KW-0472">Membrane</keyword>
<sequence length="239" mass="25960">MRILRISQDSNGTDRLLMLNQARFPDIVADTGTSAVDAYASAARHSARVKRLKIVLPLAAGVIALVFAAISFIRAFLPEELQLETATIENGKIVMQNPAISGRNRQDISYSMKAQRALQDIANPDIITLEKIHAEMPVNETLVATVDATSGIYDRGGNTLDMNAPFTISMNNGVNADFQSAYLDIDAGEMETKHPIAISMNGGSIIAQSLRMTDKGRIVTFEGMVRVNVEPSAIRKNAK</sequence>
<keyword evidence="1" id="KW-0812">Transmembrane</keyword>
<dbReference type="KEGG" id="same:SAMCFNEI73_Ch0394"/>